<dbReference type="Pfam" id="PF00505">
    <property type="entry name" value="HMG_box"/>
    <property type="match status" value="1"/>
</dbReference>
<dbReference type="CDD" id="cd21980">
    <property type="entry name" value="HMG-box_HMG20"/>
    <property type="match status" value="1"/>
</dbReference>
<comment type="caution">
    <text evidence="7">The sequence shown here is derived from an EMBL/GenBank/DDBJ whole genome shotgun (WGS) entry which is preliminary data.</text>
</comment>
<feature type="non-terminal residue" evidence="7">
    <location>
        <position position="1"/>
    </location>
</feature>
<dbReference type="PANTHER" id="PTHR46040:SF4">
    <property type="entry name" value="HMG BOX DOMAIN-CONTAINING PROTEIN"/>
    <property type="match status" value="1"/>
</dbReference>
<dbReference type="AlphaFoldDB" id="A0AA88Y9Z7"/>
<dbReference type="InterPro" id="IPR036910">
    <property type="entry name" value="HMG_box_dom_sf"/>
</dbReference>
<dbReference type="PROSITE" id="PS00028">
    <property type="entry name" value="ZINC_FINGER_C2H2_1"/>
    <property type="match status" value="1"/>
</dbReference>
<dbReference type="InterPro" id="IPR036236">
    <property type="entry name" value="Znf_C2H2_sf"/>
</dbReference>
<evidence type="ECO:0000259" key="6">
    <source>
        <dbReference type="PROSITE" id="PS50118"/>
    </source>
</evidence>
<dbReference type="SUPFAM" id="SSF57667">
    <property type="entry name" value="beta-beta-alpha zinc fingers"/>
    <property type="match status" value="1"/>
</dbReference>
<dbReference type="SMART" id="SM00398">
    <property type="entry name" value="HMG"/>
    <property type="match status" value="1"/>
</dbReference>
<feature type="coiled-coil region" evidence="4">
    <location>
        <begin position="67"/>
        <end position="94"/>
    </location>
</feature>
<name>A0AA88Y9Z7_PINIB</name>
<evidence type="ECO:0000256" key="5">
    <source>
        <dbReference type="SAM" id="MobiDB-lite"/>
    </source>
</evidence>
<dbReference type="InterPro" id="IPR051965">
    <property type="entry name" value="ChromReg_NeuronalGeneExpr"/>
</dbReference>
<dbReference type="Gene3D" id="3.30.160.60">
    <property type="entry name" value="Classic Zinc Finger"/>
    <property type="match status" value="1"/>
</dbReference>
<keyword evidence="4" id="KW-0175">Coiled coil</keyword>
<protein>
    <recommendedName>
        <fullName evidence="6">HMG box domain-containing protein</fullName>
    </recommendedName>
</protein>
<keyword evidence="2 3" id="KW-0539">Nucleus</keyword>
<gene>
    <name evidence="7" type="ORF">FSP39_010862</name>
</gene>
<evidence type="ECO:0000256" key="1">
    <source>
        <dbReference type="ARBA" id="ARBA00023125"/>
    </source>
</evidence>
<feature type="region of interest" description="Disordered" evidence="5">
    <location>
        <begin position="1"/>
        <end position="25"/>
    </location>
</feature>
<dbReference type="EMBL" id="VSWD01000008">
    <property type="protein sequence ID" value="KAK3095154.1"/>
    <property type="molecule type" value="Genomic_DNA"/>
</dbReference>
<feature type="domain" description="HMG box" evidence="6">
    <location>
        <begin position="24"/>
        <end position="92"/>
    </location>
</feature>
<dbReference type="Gene3D" id="1.10.30.10">
    <property type="entry name" value="High mobility group box domain"/>
    <property type="match status" value="1"/>
</dbReference>
<dbReference type="GO" id="GO:0003677">
    <property type="term" value="F:DNA binding"/>
    <property type="evidence" value="ECO:0007669"/>
    <property type="project" value="UniProtKB-UniRule"/>
</dbReference>
<evidence type="ECO:0000313" key="8">
    <source>
        <dbReference type="Proteomes" id="UP001186944"/>
    </source>
</evidence>
<feature type="compositionally biased region" description="Basic residues" evidence="5">
    <location>
        <begin position="1"/>
        <end position="16"/>
    </location>
</feature>
<sequence>SEPKKRGGWPKGKRRKALPEISPPKAPLSGYVIFAIERRQEIKATNPDISFTEGTKILGQEWSSMDMEKKQKYLDAAERDKQRYAEELKIFQQTDAYRNIVKKKKAKGALQGIFEVTNTCYPELDEELHCKVCDQYFSSLHNKKEHMYGRQHLQNITG</sequence>
<reference evidence="7" key="1">
    <citation type="submission" date="2019-08" db="EMBL/GenBank/DDBJ databases">
        <title>The improved chromosome-level genome for the pearl oyster Pinctada fucata martensii using PacBio sequencing and Hi-C.</title>
        <authorList>
            <person name="Zheng Z."/>
        </authorList>
    </citation>
    <scope>NUCLEOTIDE SEQUENCE</scope>
    <source>
        <strain evidence="7">ZZ-2019</strain>
        <tissue evidence="7">Adductor muscle</tissue>
    </source>
</reference>
<evidence type="ECO:0000256" key="2">
    <source>
        <dbReference type="ARBA" id="ARBA00023242"/>
    </source>
</evidence>
<dbReference type="Proteomes" id="UP001186944">
    <property type="component" value="Unassembled WGS sequence"/>
</dbReference>
<evidence type="ECO:0000256" key="3">
    <source>
        <dbReference type="PROSITE-ProRule" id="PRU00267"/>
    </source>
</evidence>
<keyword evidence="1 3" id="KW-0238">DNA-binding</keyword>
<dbReference type="InterPro" id="IPR009071">
    <property type="entry name" value="HMG_box_dom"/>
</dbReference>
<accession>A0AA88Y9Z7</accession>
<evidence type="ECO:0000313" key="7">
    <source>
        <dbReference type="EMBL" id="KAK3095154.1"/>
    </source>
</evidence>
<keyword evidence="8" id="KW-1185">Reference proteome</keyword>
<dbReference type="InterPro" id="IPR013087">
    <property type="entry name" value="Znf_C2H2_type"/>
</dbReference>
<dbReference type="GO" id="GO:0010468">
    <property type="term" value="P:regulation of gene expression"/>
    <property type="evidence" value="ECO:0007669"/>
    <property type="project" value="TreeGrafter"/>
</dbReference>
<evidence type="ECO:0000256" key="4">
    <source>
        <dbReference type="SAM" id="Coils"/>
    </source>
</evidence>
<dbReference type="SUPFAM" id="SSF47095">
    <property type="entry name" value="HMG-box"/>
    <property type="match status" value="1"/>
</dbReference>
<proteinExistence type="predicted"/>
<dbReference type="PROSITE" id="PS50118">
    <property type="entry name" value="HMG_BOX_2"/>
    <property type="match status" value="1"/>
</dbReference>
<dbReference type="PANTHER" id="PTHR46040">
    <property type="entry name" value="HIGH MOBILITY GROUP PROTEIN 2"/>
    <property type="match status" value="1"/>
</dbReference>
<dbReference type="GO" id="GO:0005634">
    <property type="term" value="C:nucleus"/>
    <property type="evidence" value="ECO:0007669"/>
    <property type="project" value="UniProtKB-UniRule"/>
</dbReference>
<feature type="DNA-binding region" description="HMG box" evidence="3">
    <location>
        <begin position="24"/>
        <end position="92"/>
    </location>
</feature>
<organism evidence="7 8">
    <name type="scientific">Pinctada imbricata</name>
    <name type="common">Atlantic pearl-oyster</name>
    <name type="synonym">Pinctada martensii</name>
    <dbReference type="NCBI Taxonomy" id="66713"/>
    <lineage>
        <taxon>Eukaryota</taxon>
        <taxon>Metazoa</taxon>
        <taxon>Spiralia</taxon>
        <taxon>Lophotrochozoa</taxon>
        <taxon>Mollusca</taxon>
        <taxon>Bivalvia</taxon>
        <taxon>Autobranchia</taxon>
        <taxon>Pteriomorphia</taxon>
        <taxon>Pterioida</taxon>
        <taxon>Pterioidea</taxon>
        <taxon>Pteriidae</taxon>
        <taxon>Pinctada</taxon>
    </lineage>
</organism>